<accession>A0AAN9AMW1</accession>
<comment type="caution">
    <text evidence="1">The sequence shown here is derived from an EMBL/GenBank/DDBJ whole genome shotgun (WGS) entry which is preliminary data.</text>
</comment>
<sequence>MNIRLEAYNLHLGPVHYVGSRKSWVVRPDAHLFNFSRTDDAWQIIPARYTLHERKTGPSTRHNPYRSINNMQCVVCAAETAQVYSALYGLSSLRCTQSMAGGACRIHTHYFLSAHYTKTLYTRPFPRMADLS</sequence>
<dbReference type="Proteomes" id="UP001374579">
    <property type="component" value="Unassembled WGS sequence"/>
</dbReference>
<keyword evidence="2" id="KW-1185">Reference proteome</keyword>
<organism evidence="1 2">
    <name type="scientific">Littorina saxatilis</name>
    <dbReference type="NCBI Taxonomy" id="31220"/>
    <lineage>
        <taxon>Eukaryota</taxon>
        <taxon>Metazoa</taxon>
        <taxon>Spiralia</taxon>
        <taxon>Lophotrochozoa</taxon>
        <taxon>Mollusca</taxon>
        <taxon>Gastropoda</taxon>
        <taxon>Caenogastropoda</taxon>
        <taxon>Littorinimorpha</taxon>
        <taxon>Littorinoidea</taxon>
        <taxon>Littorinidae</taxon>
        <taxon>Littorina</taxon>
    </lineage>
</organism>
<gene>
    <name evidence="1" type="ORF">V1264_025012</name>
</gene>
<dbReference type="EMBL" id="JBAMIC010000562">
    <property type="protein sequence ID" value="KAK7089781.1"/>
    <property type="molecule type" value="Genomic_DNA"/>
</dbReference>
<protein>
    <submittedName>
        <fullName evidence="1">Uncharacterized protein</fullName>
    </submittedName>
</protein>
<proteinExistence type="predicted"/>
<name>A0AAN9AMW1_9CAEN</name>
<evidence type="ECO:0000313" key="1">
    <source>
        <dbReference type="EMBL" id="KAK7089781.1"/>
    </source>
</evidence>
<evidence type="ECO:0000313" key="2">
    <source>
        <dbReference type="Proteomes" id="UP001374579"/>
    </source>
</evidence>
<reference evidence="1 2" key="1">
    <citation type="submission" date="2024-02" db="EMBL/GenBank/DDBJ databases">
        <title>Chromosome-scale genome assembly of the rough periwinkle Littorina saxatilis.</title>
        <authorList>
            <person name="De Jode A."/>
            <person name="Faria R."/>
            <person name="Formenti G."/>
            <person name="Sims Y."/>
            <person name="Smith T.P."/>
            <person name="Tracey A."/>
            <person name="Wood J.M.D."/>
            <person name="Zagrodzka Z.B."/>
            <person name="Johannesson K."/>
            <person name="Butlin R.K."/>
            <person name="Leder E.H."/>
        </authorList>
    </citation>
    <scope>NUCLEOTIDE SEQUENCE [LARGE SCALE GENOMIC DNA]</scope>
    <source>
        <strain evidence="1">Snail1</strain>
        <tissue evidence="1">Muscle</tissue>
    </source>
</reference>
<dbReference type="AlphaFoldDB" id="A0AAN9AMW1"/>